<dbReference type="KEGG" id="lbz:LBRM_28_1920"/>
<feature type="compositionally biased region" description="Low complexity" evidence="1">
    <location>
        <begin position="537"/>
        <end position="554"/>
    </location>
</feature>
<dbReference type="PANTHER" id="PTHR39963">
    <property type="entry name" value="SLL0983 PROTEIN"/>
    <property type="match status" value="1"/>
</dbReference>
<gene>
    <name evidence="2" type="ORF">LBRM2904_28.1860</name>
</gene>
<proteinExistence type="predicted"/>
<feature type="region of interest" description="Disordered" evidence="1">
    <location>
        <begin position="658"/>
        <end position="701"/>
    </location>
</feature>
<dbReference type="RefSeq" id="XP_001566222.1">
    <property type="nucleotide sequence ID" value="XM_001566172.1"/>
</dbReference>
<reference evidence="2 3" key="1">
    <citation type="submission" date="2018-09" db="EMBL/GenBank/DDBJ databases">
        <authorList>
            <person name="Peiro R."/>
            <person name="Begona"/>
            <person name="Cbmso G."/>
            <person name="Lopez M."/>
            <person name="Gonzalez S."/>
        </authorList>
    </citation>
    <scope>NUCLEOTIDE SEQUENCE [LARGE SCALE GENOMIC DNA]</scope>
</reference>
<name>A0A3P3ZB92_LEIBR</name>
<sequence length="935" mass="98696">MGSDAPFLALASTAIENEIRTYFPYMALYRRLCRGGWERAVDYLYREFAPGLTGPADDGMVSTPDSVAGVAASSAGVSLSQPKRRRKGLVEELQRGLEEFTAATFSLAQPRRSGTVPSGKQSEVPESAAAAVPSTTVEAGTELYTVTCRRCITHVTSTYPCWVLKGYVVLWAESVLEVECVAAREVVAASSLASSVAAEPAHGNTNRKDLLSQVEHSGVMDFPDSQAPNAPRPPLSPLFCTSLPPMGVCPLLHQLTSAFTGTLDCSAEGATASFTPLSAATTATAAPSCRQQGPISSSGTLPCAFTFSMAPVTQTVRLHSLNIVNSDAVSNTRPGSFVLQSILQPGWQTALECYPRHMVHFGLLVYAAWHASAQTWESVLLSGRACKGAHGTAENPHTGVLPSRRNQSGTALLHKSRKRAASPTPEVAVAKAVLSPAPEAGEEVHPALLTELIPHTAHDAVLILGLGGNVLGQCLDALLPATVPLHIVEVEPAVLQACYEHGQFPAIDAVDGWRGELDAVRSCKTSKPASASHKRNTSSLSSEEAAETAPAATSAARPTASLDIAAVMQWAAGLIRRRSATPAVLRATGQSSLGLLEGLAAPPPAVPCSAKCAPRFRRTSAAVTEAVLRSQRGRREYVCFLQDAYAYLRAGAASPITSTTSRGTAHPVAPSSPQQATPTKSAAHPRTPSAKREATNAATVEAAPTPTQYSMIFLDCYDPDREHMMHEGALVELCARRLKPGGVLLVNAHVLPTLENLRCDFLGYGFATVQALRVAGCTQTVVVCVAHDTTADRAPAVAERPTRSTACAPTLTEKRGRFTLRQIQLLANALNRALRLAGGSSSSVTGSGDDTGRAEASAAAATCTTPVSSSFSCTTFLPHSVTPGFWFDAAWLKSCRRVATPPIKAARSSCEELASTTSSQACFIDVDLRVWEHHF</sequence>
<dbReference type="SUPFAM" id="SSF53335">
    <property type="entry name" value="S-adenosyl-L-methionine-dependent methyltransferases"/>
    <property type="match status" value="1"/>
</dbReference>
<feature type="region of interest" description="Disordered" evidence="1">
    <location>
        <begin position="110"/>
        <end position="131"/>
    </location>
</feature>
<dbReference type="PANTHER" id="PTHR39963:SF1">
    <property type="entry name" value="MNMC-LIKE METHYLTRANSFERASE DOMAIN-CONTAINING PROTEIN"/>
    <property type="match status" value="1"/>
</dbReference>
<dbReference type="Proteomes" id="UP000319462">
    <property type="component" value="Chromosome 28"/>
</dbReference>
<evidence type="ECO:0000313" key="3">
    <source>
        <dbReference type="Proteomes" id="UP000319462"/>
    </source>
</evidence>
<protein>
    <submittedName>
        <fullName evidence="2">Hypothetical_protein</fullName>
    </submittedName>
</protein>
<dbReference type="EMBL" id="LS997627">
    <property type="protein sequence ID" value="SYZ67374.1"/>
    <property type="molecule type" value="Genomic_DNA"/>
</dbReference>
<evidence type="ECO:0000256" key="1">
    <source>
        <dbReference type="SAM" id="MobiDB-lite"/>
    </source>
</evidence>
<organism evidence="2 3">
    <name type="scientific">Leishmania braziliensis MHOM/BR/75/M2904</name>
    <dbReference type="NCBI Taxonomy" id="420245"/>
    <lineage>
        <taxon>Eukaryota</taxon>
        <taxon>Discoba</taxon>
        <taxon>Euglenozoa</taxon>
        <taxon>Kinetoplastea</taxon>
        <taxon>Metakinetoplastina</taxon>
        <taxon>Trypanosomatida</taxon>
        <taxon>Trypanosomatidae</taxon>
        <taxon>Leishmaniinae</taxon>
        <taxon>Leishmania</taxon>
        <taxon>Leishmania braziliensis species complex</taxon>
    </lineage>
</organism>
<dbReference type="InterPro" id="IPR029063">
    <property type="entry name" value="SAM-dependent_MTases_sf"/>
</dbReference>
<dbReference type="VEuPathDB" id="TriTrypDB:LbrM.28.1920"/>
<accession>A0A3P3ZB92</accession>
<dbReference type="AlphaFoldDB" id="A0A3P3ZB92"/>
<feature type="region of interest" description="Disordered" evidence="1">
    <location>
        <begin position="524"/>
        <end position="554"/>
    </location>
</feature>
<dbReference type="Gene3D" id="3.40.50.150">
    <property type="entry name" value="Vaccinia Virus protein VP39"/>
    <property type="match status" value="1"/>
</dbReference>
<evidence type="ECO:0000313" key="2">
    <source>
        <dbReference type="EMBL" id="SYZ67374.1"/>
    </source>
</evidence>
<feature type="region of interest" description="Disordered" evidence="1">
    <location>
        <begin position="391"/>
        <end position="419"/>
    </location>
</feature>
<feature type="compositionally biased region" description="Polar residues" evidence="1">
    <location>
        <begin position="671"/>
        <end position="680"/>
    </location>
</feature>